<comment type="caution">
    <text evidence="4">The sequence shown here is derived from an EMBL/GenBank/DDBJ whole genome shotgun (WGS) entry which is preliminary data.</text>
</comment>
<dbReference type="PANTHER" id="PTHR43736">
    <property type="entry name" value="ADP-RIBOSE PYROPHOSPHATASE"/>
    <property type="match status" value="1"/>
</dbReference>
<evidence type="ECO:0000256" key="2">
    <source>
        <dbReference type="ARBA" id="ARBA00022801"/>
    </source>
</evidence>
<dbReference type="Pfam" id="PF00293">
    <property type="entry name" value="NUDIX"/>
    <property type="match status" value="1"/>
</dbReference>
<comment type="similarity">
    <text evidence="1">Belongs to the Nudix hydrolase family.</text>
</comment>
<dbReference type="CDD" id="cd02883">
    <property type="entry name" value="NUDIX_Hydrolase"/>
    <property type="match status" value="1"/>
</dbReference>
<dbReference type="SUPFAM" id="SSF55811">
    <property type="entry name" value="Nudix"/>
    <property type="match status" value="1"/>
</dbReference>
<gene>
    <name evidence="4" type="ORF">IAA66_08630</name>
</gene>
<dbReference type="InterPro" id="IPR020084">
    <property type="entry name" value="NUDIX_hydrolase_CS"/>
</dbReference>
<proteinExistence type="inferred from homology"/>
<keyword evidence="2 4" id="KW-0378">Hydrolase</keyword>
<organism evidence="4 5">
    <name type="scientific">Candidatus Avichristensenella intestinipullorum</name>
    <dbReference type="NCBI Taxonomy" id="2840693"/>
    <lineage>
        <taxon>Bacteria</taxon>
        <taxon>Bacillati</taxon>
        <taxon>Bacillota</taxon>
        <taxon>Clostridia</taxon>
        <taxon>Candidatus Avichristensenella</taxon>
    </lineage>
</organism>
<dbReference type="EMBL" id="DVFI01000120">
    <property type="protein sequence ID" value="HIQ63630.1"/>
    <property type="molecule type" value="Genomic_DNA"/>
</dbReference>
<dbReference type="Gene3D" id="3.90.79.10">
    <property type="entry name" value="Nucleoside Triphosphate Pyrophosphohydrolase"/>
    <property type="match status" value="1"/>
</dbReference>
<accession>A0A9D0YZB3</accession>
<evidence type="ECO:0000313" key="4">
    <source>
        <dbReference type="EMBL" id="HIQ63630.1"/>
    </source>
</evidence>
<dbReference type="AlphaFoldDB" id="A0A9D0YZB3"/>
<evidence type="ECO:0000259" key="3">
    <source>
        <dbReference type="PROSITE" id="PS51462"/>
    </source>
</evidence>
<protein>
    <submittedName>
        <fullName evidence="4">NUDIX hydrolase</fullName>
    </submittedName>
</protein>
<sequence>MPEAAVGYNVIWVFSPDERRALFCLRRKPPFQGLYNLVGGRMEPGESGPDAAYRELCEETGITRAHIELLPLMTYFYPRESMRLEAYAGRLRAERAVREEVNRLAWLDVEEDFFDRTRFAGHGNIGHMYAILQSYGPGFFHAQKIHQAEASER</sequence>
<dbReference type="GO" id="GO:0016787">
    <property type="term" value="F:hydrolase activity"/>
    <property type="evidence" value="ECO:0007669"/>
    <property type="project" value="UniProtKB-KW"/>
</dbReference>
<evidence type="ECO:0000313" key="5">
    <source>
        <dbReference type="Proteomes" id="UP000886819"/>
    </source>
</evidence>
<dbReference type="InterPro" id="IPR000086">
    <property type="entry name" value="NUDIX_hydrolase_dom"/>
</dbReference>
<evidence type="ECO:0000256" key="1">
    <source>
        <dbReference type="ARBA" id="ARBA00005582"/>
    </source>
</evidence>
<dbReference type="Proteomes" id="UP000886819">
    <property type="component" value="Unassembled WGS sequence"/>
</dbReference>
<dbReference type="PANTHER" id="PTHR43736:SF1">
    <property type="entry name" value="DIHYDRONEOPTERIN TRIPHOSPHATE DIPHOSPHATASE"/>
    <property type="match status" value="1"/>
</dbReference>
<reference evidence="4" key="1">
    <citation type="submission" date="2020-10" db="EMBL/GenBank/DDBJ databases">
        <authorList>
            <person name="Gilroy R."/>
        </authorList>
    </citation>
    <scope>NUCLEOTIDE SEQUENCE</scope>
    <source>
        <strain evidence="4">ChiHile30-977</strain>
    </source>
</reference>
<name>A0A9D0YZB3_9FIRM</name>
<dbReference type="PROSITE" id="PS51462">
    <property type="entry name" value="NUDIX"/>
    <property type="match status" value="1"/>
</dbReference>
<reference evidence="4" key="2">
    <citation type="journal article" date="2021" name="PeerJ">
        <title>Extensive microbial diversity within the chicken gut microbiome revealed by metagenomics and culture.</title>
        <authorList>
            <person name="Gilroy R."/>
            <person name="Ravi A."/>
            <person name="Getino M."/>
            <person name="Pursley I."/>
            <person name="Horton D.L."/>
            <person name="Alikhan N.F."/>
            <person name="Baker D."/>
            <person name="Gharbi K."/>
            <person name="Hall N."/>
            <person name="Watson M."/>
            <person name="Adriaenssens E.M."/>
            <person name="Foster-Nyarko E."/>
            <person name="Jarju S."/>
            <person name="Secka A."/>
            <person name="Antonio M."/>
            <person name="Oren A."/>
            <person name="Chaudhuri R.R."/>
            <person name="La Ragione R."/>
            <person name="Hildebrand F."/>
            <person name="Pallen M.J."/>
        </authorList>
    </citation>
    <scope>NUCLEOTIDE SEQUENCE</scope>
    <source>
        <strain evidence="4">ChiHile30-977</strain>
    </source>
</reference>
<dbReference type="PROSITE" id="PS00893">
    <property type="entry name" value="NUDIX_BOX"/>
    <property type="match status" value="1"/>
</dbReference>
<feature type="domain" description="Nudix hydrolase" evidence="3">
    <location>
        <begin position="4"/>
        <end position="129"/>
    </location>
</feature>
<dbReference type="InterPro" id="IPR015797">
    <property type="entry name" value="NUDIX_hydrolase-like_dom_sf"/>
</dbReference>